<comment type="caution">
    <text evidence="1">The sequence shown here is derived from an EMBL/GenBank/DDBJ whole genome shotgun (WGS) entry which is preliminary data.</text>
</comment>
<accession>A0AAD7IHJ3</accession>
<evidence type="ECO:0000313" key="1">
    <source>
        <dbReference type="EMBL" id="KAJ7743229.1"/>
    </source>
</evidence>
<sequence length="266" mass="29931">LRIDNPICALVRCEGNLFLAVGAVNNLCLGSETVNELSLDFLANTSATVSFQIMCLVRTPVEDDLSQQYDWKWSQKMDGTCMNVSGRLIHPLNPTLSVRNPGKPTYLFESSELLAYGATLLEQILPEDIRANHGQRVLEHCAAHILHNEPALSHKSTCLYKIRFQYAVAAQLIPGSPCSNVPVICIQCGPKKPAIWRYNLGAHFQKSHCLSDPRTWPMDVKIEDAEVDGLKVIWNERQKYTRPRQTRVPKNPLAISEQHSSRLAFR</sequence>
<organism evidence="1 2">
    <name type="scientific">Mycena maculata</name>
    <dbReference type="NCBI Taxonomy" id="230809"/>
    <lineage>
        <taxon>Eukaryota</taxon>
        <taxon>Fungi</taxon>
        <taxon>Dikarya</taxon>
        <taxon>Basidiomycota</taxon>
        <taxon>Agaricomycotina</taxon>
        <taxon>Agaricomycetes</taxon>
        <taxon>Agaricomycetidae</taxon>
        <taxon>Agaricales</taxon>
        <taxon>Marasmiineae</taxon>
        <taxon>Mycenaceae</taxon>
        <taxon>Mycena</taxon>
    </lineage>
</organism>
<protein>
    <submittedName>
        <fullName evidence="1">Uncharacterized protein</fullName>
    </submittedName>
</protein>
<name>A0AAD7IHJ3_9AGAR</name>
<dbReference type="AlphaFoldDB" id="A0AAD7IHJ3"/>
<dbReference type="Proteomes" id="UP001215280">
    <property type="component" value="Unassembled WGS sequence"/>
</dbReference>
<proteinExistence type="predicted"/>
<reference evidence="1" key="1">
    <citation type="submission" date="2023-03" db="EMBL/GenBank/DDBJ databases">
        <title>Massive genome expansion in bonnet fungi (Mycena s.s.) driven by repeated elements and novel gene families across ecological guilds.</title>
        <authorList>
            <consortium name="Lawrence Berkeley National Laboratory"/>
            <person name="Harder C.B."/>
            <person name="Miyauchi S."/>
            <person name="Viragh M."/>
            <person name="Kuo A."/>
            <person name="Thoen E."/>
            <person name="Andreopoulos B."/>
            <person name="Lu D."/>
            <person name="Skrede I."/>
            <person name="Drula E."/>
            <person name="Henrissat B."/>
            <person name="Morin E."/>
            <person name="Kohler A."/>
            <person name="Barry K."/>
            <person name="LaButti K."/>
            <person name="Morin E."/>
            <person name="Salamov A."/>
            <person name="Lipzen A."/>
            <person name="Mereny Z."/>
            <person name="Hegedus B."/>
            <person name="Baldrian P."/>
            <person name="Stursova M."/>
            <person name="Weitz H."/>
            <person name="Taylor A."/>
            <person name="Grigoriev I.V."/>
            <person name="Nagy L.G."/>
            <person name="Martin F."/>
            <person name="Kauserud H."/>
        </authorList>
    </citation>
    <scope>NUCLEOTIDE SEQUENCE</scope>
    <source>
        <strain evidence="1">CBHHK188m</strain>
    </source>
</reference>
<evidence type="ECO:0000313" key="2">
    <source>
        <dbReference type="Proteomes" id="UP001215280"/>
    </source>
</evidence>
<keyword evidence="2" id="KW-1185">Reference proteome</keyword>
<dbReference type="EMBL" id="JARJLG010000113">
    <property type="protein sequence ID" value="KAJ7743229.1"/>
    <property type="molecule type" value="Genomic_DNA"/>
</dbReference>
<feature type="non-terminal residue" evidence="1">
    <location>
        <position position="266"/>
    </location>
</feature>
<gene>
    <name evidence="1" type="ORF">DFH07DRAFT_750018</name>
</gene>